<comment type="caution">
    <text evidence="1">The sequence shown here is derived from an EMBL/GenBank/DDBJ whole genome shotgun (WGS) entry which is preliminary data.</text>
</comment>
<organism evidence="1 2">
    <name type="scientific">Pleuronectes platessa</name>
    <name type="common">European plaice</name>
    <dbReference type="NCBI Taxonomy" id="8262"/>
    <lineage>
        <taxon>Eukaryota</taxon>
        <taxon>Metazoa</taxon>
        <taxon>Chordata</taxon>
        <taxon>Craniata</taxon>
        <taxon>Vertebrata</taxon>
        <taxon>Euteleostomi</taxon>
        <taxon>Actinopterygii</taxon>
        <taxon>Neopterygii</taxon>
        <taxon>Teleostei</taxon>
        <taxon>Neoteleostei</taxon>
        <taxon>Acanthomorphata</taxon>
        <taxon>Carangaria</taxon>
        <taxon>Pleuronectiformes</taxon>
        <taxon>Pleuronectoidei</taxon>
        <taxon>Pleuronectidae</taxon>
        <taxon>Pleuronectes</taxon>
    </lineage>
</organism>
<evidence type="ECO:0000313" key="1">
    <source>
        <dbReference type="EMBL" id="CAB1436353.1"/>
    </source>
</evidence>
<reference evidence="1" key="1">
    <citation type="submission" date="2020-03" db="EMBL/GenBank/DDBJ databases">
        <authorList>
            <person name="Weist P."/>
        </authorList>
    </citation>
    <scope>NUCLEOTIDE SEQUENCE</scope>
</reference>
<proteinExistence type="predicted"/>
<dbReference type="AlphaFoldDB" id="A0A9N7UTJ3"/>
<keyword evidence="2" id="KW-1185">Reference proteome</keyword>
<dbReference type="Proteomes" id="UP001153269">
    <property type="component" value="Unassembled WGS sequence"/>
</dbReference>
<sequence length="79" mass="8246">MATMEDFVQSPIVKGQVSMGDRPSLPVPGVAIILGNDLSGNKVWPDLLPSLLGLLRKATGRLNACECIVTAEGLTAAAR</sequence>
<name>A0A9N7UTJ3_PLEPL</name>
<accession>A0A9N7UTJ3</accession>
<protein>
    <submittedName>
        <fullName evidence="1">Uncharacterized protein</fullName>
    </submittedName>
</protein>
<evidence type="ECO:0000313" key="2">
    <source>
        <dbReference type="Proteomes" id="UP001153269"/>
    </source>
</evidence>
<dbReference type="EMBL" id="CADEAL010001885">
    <property type="protein sequence ID" value="CAB1436353.1"/>
    <property type="molecule type" value="Genomic_DNA"/>
</dbReference>
<gene>
    <name evidence="1" type="ORF">PLEPLA_LOCUS24385</name>
</gene>